<reference evidence="1" key="1">
    <citation type="submission" date="2020-05" db="EMBL/GenBank/DDBJ databases">
        <title>Nod-independent and nitrogen-fixing Bradyrhizobium aeschynomene sp. nov. isolated from nodules of Aeschynomene indica.</title>
        <authorList>
            <person name="Zhang Z."/>
        </authorList>
    </citation>
    <scope>NUCLEOTIDE SEQUENCE</scope>
    <source>
        <strain evidence="1">83012</strain>
    </source>
</reference>
<evidence type="ECO:0000313" key="1">
    <source>
        <dbReference type="EMBL" id="NPU69991.1"/>
    </source>
</evidence>
<gene>
    <name evidence="1" type="ORF">HL667_33720</name>
</gene>
<sequence>MTANALWKTIEEGVSEQLNERAGSWQSCSGCHELNEGHDTGPYSDVFKCALGLGCHECGGIGAVWDATDYEALVVAAERSRNMDPDELDYDHPRFNQGVQHVIDLLSRTIGAEGWVAGDGSEDYDCDLQQTLLNILAARGLYDSDTGEYLSAARARRVAIEECMEKIGSLRQSEAGLFDPAHSGQRGEDRSTALYDAYHLLRNLASADDQRQSSDGSLASGMQMEATGGAITRRPAHPMDTISGGPLGPSEPLAEIVAALEAARAYCSSYETVRGAAVVRQIDAALGKAKQRA</sequence>
<organism evidence="1 2">
    <name type="scientific">Bradyrhizobium aeschynomenes</name>
    <dbReference type="NCBI Taxonomy" id="2734909"/>
    <lineage>
        <taxon>Bacteria</taxon>
        <taxon>Pseudomonadati</taxon>
        <taxon>Pseudomonadota</taxon>
        <taxon>Alphaproteobacteria</taxon>
        <taxon>Hyphomicrobiales</taxon>
        <taxon>Nitrobacteraceae</taxon>
        <taxon>Bradyrhizobium</taxon>
    </lineage>
</organism>
<dbReference type="RefSeq" id="WP_172115533.1">
    <property type="nucleotide sequence ID" value="NZ_JABFDN010000029.1"/>
</dbReference>
<dbReference type="Proteomes" id="UP000886476">
    <property type="component" value="Unassembled WGS sequence"/>
</dbReference>
<name>A0ABX2CP77_9BRAD</name>
<keyword evidence="2" id="KW-1185">Reference proteome</keyword>
<dbReference type="EMBL" id="JABFDN010000029">
    <property type="protein sequence ID" value="NPU69991.1"/>
    <property type="molecule type" value="Genomic_DNA"/>
</dbReference>
<evidence type="ECO:0000313" key="2">
    <source>
        <dbReference type="Proteomes" id="UP000886476"/>
    </source>
</evidence>
<proteinExistence type="predicted"/>
<accession>A0ABX2CP77</accession>
<protein>
    <submittedName>
        <fullName evidence="1">Uncharacterized protein</fullName>
    </submittedName>
</protein>
<comment type="caution">
    <text evidence="1">The sequence shown here is derived from an EMBL/GenBank/DDBJ whole genome shotgun (WGS) entry which is preliminary data.</text>
</comment>